<protein>
    <recommendedName>
        <fullName evidence="2">Transposase IS4-like domain-containing protein</fullName>
    </recommendedName>
</protein>
<dbReference type="KEGG" id="rxy:Rxyl_1886"/>
<sequence length="80" mass="8601">MAVTVAAVWIPLAARLTPANAADNRVAPSLIEELPQEARFVLGDTHYDAEDLRESCLRDGRFLVTAQAGFLPAHRRGSGG</sequence>
<dbReference type="EMBL" id="CP000386">
    <property type="protein sequence ID" value="ABG04836.1"/>
    <property type="molecule type" value="Genomic_DNA"/>
</dbReference>
<feature type="chain" id="PRO_5004187813" description="Transposase IS4-like domain-containing protein" evidence="1">
    <location>
        <begin position="22"/>
        <end position="80"/>
    </location>
</feature>
<dbReference type="Pfam" id="PF01609">
    <property type="entry name" value="DDE_Tnp_1"/>
    <property type="match status" value="1"/>
</dbReference>
<dbReference type="AlphaFoldDB" id="Q1AUU2"/>
<dbReference type="GO" id="GO:0006313">
    <property type="term" value="P:DNA transposition"/>
    <property type="evidence" value="ECO:0007669"/>
    <property type="project" value="InterPro"/>
</dbReference>
<dbReference type="Proteomes" id="UP000006637">
    <property type="component" value="Chromosome"/>
</dbReference>
<dbReference type="HOGENOM" id="CLU_2587563_0_0_11"/>
<keyword evidence="1" id="KW-0732">Signal</keyword>
<evidence type="ECO:0000259" key="2">
    <source>
        <dbReference type="Pfam" id="PF01609"/>
    </source>
</evidence>
<name>Q1AUU2_RUBXD</name>
<feature type="signal peptide" evidence="1">
    <location>
        <begin position="1"/>
        <end position="21"/>
    </location>
</feature>
<feature type="domain" description="Transposase IS4-like" evidence="2">
    <location>
        <begin position="11"/>
        <end position="64"/>
    </location>
</feature>
<proteinExistence type="predicted"/>
<dbReference type="GO" id="GO:0003677">
    <property type="term" value="F:DNA binding"/>
    <property type="evidence" value="ECO:0007669"/>
    <property type="project" value="InterPro"/>
</dbReference>
<keyword evidence="4" id="KW-1185">Reference proteome</keyword>
<dbReference type="GO" id="GO:0004803">
    <property type="term" value="F:transposase activity"/>
    <property type="evidence" value="ECO:0007669"/>
    <property type="project" value="InterPro"/>
</dbReference>
<evidence type="ECO:0000313" key="3">
    <source>
        <dbReference type="EMBL" id="ABG04836.1"/>
    </source>
</evidence>
<dbReference type="InterPro" id="IPR002559">
    <property type="entry name" value="Transposase_11"/>
</dbReference>
<organism evidence="3 4">
    <name type="scientific">Rubrobacter xylanophilus (strain DSM 9941 / JCM 11954 / NBRC 16129 / PRD-1)</name>
    <dbReference type="NCBI Taxonomy" id="266117"/>
    <lineage>
        <taxon>Bacteria</taxon>
        <taxon>Bacillati</taxon>
        <taxon>Actinomycetota</taxon>
        <taxon>Rubrobacteria</taxon>
        <taxon>Rubrobacterales</taxon>
        <taxon>Rubrobacteraceae</taxon>
        <taxon>Rubrobacter</taxon>
    </lineage>
</organism>
<evidence type="ECO:0000256" key="1">
    <source>
        <dbReference type="SAM" id="SignalP"/>
    </source>
</evidence>
<gene>
    <name evidence="3" type="ordered locus">Rxyl_1886</name>
</gene>
<evidence type="ECO:0000313" key="4">
    <source>
        <dbReference type="Proteomes" id="UP000006637"/>
    </source>
</evidence>
<dbReference type="STRING" id="266117.Rxyl_1886"/>
<accession>Q1AUU2</accession>
<reference evidence="3 4" key="1">
    <citation type="submission" date="2006-06" db="EMBL/GenBank/DDBJ databases">
        <title>Complete sequence of Rubrobacter xylanophilus DSM 9941.</title>
        <authorList>
            <consortium name="US DOE Joint Genome Institute"/>
            <person name="Copeland A."/>
            <person name="Lucas S."/>
            <person name="Lapidus A."/>
            <person name="Barry K."/>
            <person name="Detter J.C."/>
            <person name="Glavina del Rio T."/>
            <person name="Hammon N."/>
            <person name="Israni S."/>
            <person name="Dalin E."/>
            <person name="Tice H."/>
            <person name="Pitluck S."/>
            <person name="Munk A.C."/>
            <person name="Brettin T."/>
            <person name="Bruce D."/>
            <person name="Han C."/>
            <person name="Tapia R."/>
            <person name="Gilna P."/>
            <person name="Schmutz J."/>
            <person name="Larimer F."/>
            <person name="Land M."/>
            <person name="Hauser L."/>
            <person name="Kyrpides N."/>
            <person name="Lykidis A."/>
            <person name="da Costa M.S."/>
            <person name="Rainey F.A."/>
            <person name="Empadinhas N."/>
            <person name="Jolivet E."/>
            <person name="Battista J.R."/>
            <person name="Richardson P."/>
        </authorList>
    </citation>
    <scope>NUCLEOTIDE SEQUENCE [LARGE SCALE GENOMIC DNA]</scope>
    <source>
        <strain evidence="4">DSM 9941 / NBRC 16129 / PRD-1</strain>
    </source>
</reference>